<keyword evidence="1" id="KW-0732">Signal</keyword>
<dbReference type="EMBL" id="JAQIOY010000007">
    <property type="protein sequence ID" value="MDA7426192.1"/>
    <property type="molecule type" value="Genomic_DNA"/>
</dbReference>
<evidence type="ECO:0000313" key="3">
    <source>
        <dbReference type="Proteomes" id="UP001210720"/>
    </source>
</evidence>
<evidence type="ECO:0000313" key="2">
    <source>
        <dbReference type="EMBL" id="MDA7426192.1"/>
    </source>
</evidence>
<dbReference type="Gene3D" id="3.40.50.1240">
    <property type="entry name" value="Phosphoglycerate mutase-like"/>
    <property type="match status" value="1"/>
</dbReference>
<keyword evidence="3" id="KW-1185">Reference proteome</keyword>
<dbReference type="SUPFAM" id="SSF53254">
    <property type="entry name" value="Phosphoglycerate mutase-like"/>
    <property type="match status" value="1"/>
</dbReference>
<accession>A0ABT4XWC8</accession>
<dbReference type="PROSITE" id="PS51257">
    <property type="entry name" value="PROKAR_LIPOPROTEIN"/>
    <property type="match status" value="1"/>
</dbReference>
<evidence type="ECO:0000256" key="1">
    <source>
        <dbReference type="SAM" id="SignalP"/>
    </source>
</evidence>
<comment type="caution">
    <text evidence="2">The sequence shown here is derived from an EMBL/GenBank/DDBJ whole genome shotgun (WGS) entry which is preliminary data.</text>
</comment>
<feature type="chain" id="PRO_5046114838" evidence="1">
    <location>
        <begin position="20"/>
        <end position="164"/>
    </location>
</feature>
<feature type="signal peptide" evidence="1">
    <location>
        <begin position="1"/>
        <end position="19"/>
    </location>
</feature>
<proteinExistence type="predicted"/>
<protein>
    <submittedName>
        <fullName evidence="2">Histidine phosphatase family protein</fullName>
    </submittedName>
</protein>
<dbReference type="InterPro" id="IPR013078">
    <property type="entry name" value="His_Pase_superF_clade-1"/>
</dbReference>
<gene>
    <name evidence="2" type="ORF">PFY00_15760</name>
</gene>
<dbReference type="RefSeq" id="WP_271433544.1">
    <property type="nucleotide sequence ID" value="NZ_JAQIOY010000007.1"/>
</dbReference>
<dbReference type="Pfam" id="PF00300">
    <property type="entry name" value="His_Phos_1"/>
    <property type="match status" value="1"/>
</dbReference>
<reference evidence="2 3" key="1">
    <citation type="submission" date="2023-01" db="EMBL/GenBank/DDBJ databases">
        <title>Thalassococcus onchidii sp. nov., isolated from a marine invertebrate from the South China Sea.</title>
        <authorList>
            <person name="Xu S."/>
            <person name="Liu Z."/>
            <person name="Xu Y."/>
        </authorList>
    </citation>
    <scope>NUCLEOTIDE SEQUENCE [LARGE SCALE GENOMIC DNA]</scope>
    <source>
        <strain evidence="2 3">KCTC 32084</strain>
    </source>
</reference>
<organism evidence="2 3">
    <name type="scientific">Thalassococcus lentus</name>
    <dbReference type="NCBI Taxonomy" id="1210524"/>
    <lineage>
        <taxon>Bacteria</taxon>
        <taxon>Pseudomonadati</taxon>
        <taxon>Pseudomonadota</taxon>
        <taxon>Alphaproteobacteria</taxon>
        <taxon>Rhodobacterales</taxon>
        <taxon>Roseobacteraceae</taxon>
        <taxon>Thalassococcus</taxon>
    </lineage>
</organism>
<sequence>MRRRIFLFSSIAAAGLAGCAAGPDSFSMAPNSTLIVVRHADRKDEDLTAAGRARARALVKALDGMKLDAIYSPGIKRNLDTAMPLSKARSLPITRRPQEAPTAPLVTEGAGKTVIWVGNKGNIAQIWEDLRLTDPAPLEYGDLFIVRSDATGAVTIERRRFGAS</sequence>
<dbReference type="Proteomes" id="UP001210720">
    <property type="component" value="Unassembled WGS sequence"/>
</dbReference>
<name>A0ABT4XWC8_9RHOB</name>
<dbReference type="InterPro" id="IPR029033">
    <property type="entry name" value="His_PPase_superfam"/>
</dbReference>